<reference evidence="1" key="1">
    <citation type="submission" date="2014-05" db="EMBL/GenBank/DDBJ databases">
        <authorList>
            <person name="Chronopoulou M."/>
        </authorList>
    </citation>
    <scope>NUCLEOTIDE SEQUENCE</scope>
    <source>
        <tissue evidence="1">Whole organism</tissue>
    </source>
</reference>
<name>A0A0K2UK48_LEPSM</name>
<accession>A0A0K2UK48</accession>
<organism evidence="1">
    <name type="scientific">Lepeophtheirus salmonis</name>
    <name type="common">Salmon louse</name>
    <name type="synonym">Caligus salmonis</name>
    <dbReference type="NCBI Taxonomy" id="72036"/>
    <lineage>
        <taxon>Eukaryota</taxon>
        <taxon>Metazoa</taxon>
        <taxon>Ecdysozoa</taxon>
        <taxon>Arthropoda</taxon>
        <taxon>Crustacea</taxon>
        <taxon>Multicrustacea</taxon>
        <taxon>Hexanauplia</taxon>
        <taxon>Copepoda</taxon>
        <taxon>Siphonostomatoida</taxon>
        <taxon>Caligidae</taxon>
        <taxon>Lepeophtheirus</taxon>
    </lineage>
</organism>
<protein>
    <submittedName>
        <fullName evidence="1">Uncharacterized protein</fullName>
    </submittedName>
</protein>
<sequence length="79" mass="9146">MYIYYKNDDQIMCLLIIININVIVQKSNYGVSKINFVKASFNSSLGNIGFKIIIIFRDIEVIIKDSIQIIQMSRSQQNL</sequence>
<dbReference type="AlphaFoldDB" id="A0A0K2UK48"/>
<evidence type="ECO:0000313" key="1">
    <source>
        <dbReference type="EMBL" id="CDW38425.1"/>
    </source>
</evidence>
<dbReference type="EMBL" id="HACA01021064">
    <property type="protein sequence ID" value="CDW38425.1"/>
    <property type="molecule type" value="Transcribed_RNA"/>
</dbReference>
<proteinExistence type="predicted"/>